<dbReference type="Proteomes" id="UP000292704">
    <property type="component" value="Unassembled WGS sequence"/>
</dbReference>
<accession>A0A482XZA5</accession>
<dbReference type="InterPro" id="IPR050471">
    <property type="entry name" value="AB_hydrolase"/>
</dbReference>
<feature type="domain" description="AB hydrolase-1" evidence="1">
    <location>
        <begin position="29"/>
        <end position="126"/>
    </location>
</feature>
<keyword evidence="2" id="KW-0378">Hydrolase</keyword>
<dbReference type="Pfam" id="PF00561">
    <property type="entry name" value="Abhydrolase_1"/>
    <property type="match status" value="1"/>
</dbReference>
<reference evidence="2 3" key="1">
    <citation type="submission" date="2019-02" db="EMBL/GenBank/DDBJ databases">
        <title>Genome analysis provides insights into bioremediation potentialities and Haloocin production by Natrinema altunense strain 4.1R isolated from Chott Douz in Tunisian desert.</title>
        <authorList>
            <person name="Najjari A."/>
            <person name="Youssef N."/>
            <person name="Ben Dhia O."/>
            <person name="Ferjani R."/>
            <person name="El Hidri D."/>
            <person name="Ouzari H.I."/>
            <person name="Cherif A."/>
        </authorList>
    </citation>
    <scope>NUCLEOTIDE SEQUENCE [LARGE SCALE GENOMIC DNA]</scope>
    <source>
        <strain evidence="2 3">4.1R</strain>
    </source>
</reference>
<dbReference type="PANTHER" id="PTHR43433:SF10">
    <property type="entry name" value="AB HYDROLASE-1 DOMAIN-CONTAINING PROTEIN"/>
    <property type="match status" value="1"/>
</dbReference>
<evidence type="ECO:0000259" key="1">
    <source>
        <dbReference type="Pfam" id="PF00561"/>
    </source>
</evidence>
<dbReference type="AlphaFoldDB" id="A0A482XZA5"/>
<sequence length="268" mass="28164">MVVSEPESISLPDGRTLAFATYGDPDGRPLIFHHGTPGSSHLGALLSDPARTRGVRVIAPSRPGYGRSDPNPDGTFETWAADCRALVDVLGLESVAVAGFSGGGPYALAVATHYADRVADVGVVGAPVPAHGGGPFGPLVRFPRLLGLAFRFGAVVARLRGDRAVVDQLTDRSVDDETARIVGRDFRVGLSAGPSGAVRESRALATEWSPSLPDGDVTVWHGVDDENAPIDPVRTAYEDRPSVTLREIDDDHLGSLCSVRDEVVGLAE</sequence>
<dbReference type="PRINTS" id="PR00111">
    <property type="entry name" value="ABHYDROLASE"/>
</dbReference>
<name>A0A482XZA5_9EURY</name>
<dbReference type="InterPro" id="IPR000073">
    <property type="entry name" value="AB_hydrolase_1"/>
</dbReference>
<proteinExistence type="predicted"/>
<dbReference type="InterPro" id="IPR029058">
    <property type="entry name" value="AB_hydrolase_fold"/>
</dbReference>
<protein>
    <submittedName>
        <fullName evidence="2">Alpha/beta hydrolase</fullName>
    </submittedName>
</protein>
<dbReference type="PANTHER" id="PTHR43433">
    <property type="entry name" value="HYDROLASE, ALPHA/BETA FOLD FAMILY PROTEIN"/>
    <property type="match status" value="1"/>
</dbReference>
<evidence type="ECO:0000313" key="2">
    <source>
        <dbReference type="EMBL" id="RZH69099.1"/>
    </source>
</evidence>
<dbReference type="Gene3D" id="3.40.50.1820">
    <property type="entry name" value="alpha/beta hydrolase"/>
    <property type="match status" value="1"/>
</dbReference>
<dbReference type="GO" id="GO:0016787">
    <property type="term" value="F:hydrolase activity"/>
    <property type="evidence" value="ECO:0007669"/>
    <property type="project" value="UniProtKB-KW"/>
</dbReference>
<comment type="caution">
    <text evidence="2">The sequence shown here is derived from an EMBL/GenBank/DDBJ whole genome shotgun (WGS) entry which is preliminary data.</text>
</comment>
<dbReference type="RefSeq" id="WP_130170006.1">
    <property type="nucleotide sequence ID" value="NZ_SHMR01000001.1"/>
</dbReference>
<dbReference type="EMBL" id="SHMR01000001">
    <property type="protein sequence ID" value="RZH69099.1"/>
    <property type="molecule type" value="Genomic_DNA"/>
</dbReference>
<dbReference type="SUPFAM" id="SSF53474">
    <property type="entry name" value="alpha/beta-Hydrolases"/>
    <property type="match status" value="1"/>
</dbReference>
<dbReference type="STRING" id="222984.GCA_000731985_03362"/>
<organism evidence="2 3">
    <name type="scientific">Natrinema altunense</name>
    <dbReference type="NCBI Taxonomy" id="222984"/>
    <lineage>
        <taxon>Archaea</taxon>
        <taxon>Methanobacteriati</taxon>
        <taxon>Methanobacteriota</taxon>
        <taxon>Stenosarchaea group</taxon>
        <taxon>Halobacteria</taxon>
        <taxon>Halobacteriales</taxon>
        <taxon>Natrialbaceae</taxon>
        <taxon>Natrinema</taxon>
    </lineage>
</organism>
<dbReference type="OrthoDB" id="9890at2157"/>
<gene>
    <name evidence="2" type="ORF">ELS17_06520</name>
</gene>
<evidence type="ECO:0000313" key="3">
    <source>
        <dbReference type="Proteomes" id="UP000292704"/>
    </source>
</evidence>